<gene>
    <name evidence="1" type="ORF">NDK43_11825</name>
</gene>
<evidence type="ECO:0000313" key="2">
    <source>
        <dbReference type="Proteomes" id="UP001523262"/>
    </source>
</evidence>
<dbReference type="Proteomes" id="UP001523262">
    <property type="component" value="Unassembled WGS sequence"/>
</dbReference>
<dbReference type="SUPFAM" id="SSF46689">
    <property type="entry name" value="Homeodomain-like"/>
    <property type="match status" value="1"/>
</dbReference>
<protein>
    <submittedName>
        <fullName evidence="1">TetR/AcrR family transcriptional regulator</fullName>
    </submittedName>
</protein>
<reference evidence="1 2" key="1">
    <citation type="submission" date="2022-06" db="EMBL/GenBank/DDBJ databases">
        <authorList>
            <person name="Jeon C.O."/>
        </authorList>
    </citation>
    <scope>NUCLEOTIDE SEQUENCE [LARGE SCALE GENOMIC DNA]</scope>
    <source>
        <strain evidence="1 2">KCTC 13943</strain>
    </source>
</reference>
<dbReference type="InterPro" id="IPR009057">
    <property type="entry name" value="Homeodomain-like_sf"/>
</dbReference>
<keyword evidence="2" id="KW-1185">Reference proteome</keyword>
<comment type="caution">
    <text evidence="1">The sequence shown here is derived from an EMBL/GenBank/DDBJ whole genome shotgun (WGS) entry which is preliminary data.</text>
</comment>
<dbReference type="Gene3D" id="1.10.357.10">
    <property type="entry name" value="Tetracycline Repressor, domain 2"/>
    <property type="match status" value="1"/>
</dbReference>
<dbReference type="EMBL" id="JAMQCR010000001">
    <property type="protein sequence ID" value="MCM2532951.1"/>
    <property type="molecule type" value="Genomic_DNA"/>
</dbReference>
<proteinExistence type="predicted"/>
<accession>A0ABT0W9E1</accession>
<evidence type="ECO:0000313" key="1">
    <source>
        <dbReference type="EMBL" id="MCM2532951.1"/>
    </source>
</evidence>
<organism evidence="1 2">
    <name type="scientific">Neobacillus pocheonensis</name>
    <dbReference type="NCBI Taxonomy" id="363869"/>
    <lineage>
        <taxon>Bacteria</taxon>
        <taxon>Bacillati</taxon>
        <taxon>Bacillota</taxon>
        <taxon>Bacilli</taxon>
        <taxon>Bacillales</taxon>
        <taxon>Bacillaceae</taxon>
        <taxon>Neobacillus</taxon>
    </lineage>
</organism>
<name>A0ABT0W9E1_9BACI</name>
<sequence length="91" mass="10260">MNQIATEAQIGPGSLYRRYKNKGDLCLGLIKDNVVLLFDDMDAYLEKNLNESSTVRFNTVSTYLSDSEKIRHNCLEVLMTLHPPIVGDPSQ</sequence>